<dbReference type="AlphaFoldDB" id="A0A1J7ITJ2"/>
<dbReference type="OrthoDB" id="5428081at2759"/>
<sequence length="102" mass="11452">MSAPRAAWPKYKRMVWTGAFAAVTFVGTIYGAGLKTRLEYKEEKKKLTEAPIDDRIDALETRRGQLLSQRIQIERKLAELRRKMAEEPEGRDAGKGSGDGGK</sequence>
<dbReference type="Proteomes" id="UP000182658">
    <property type="component" value="Unassembled WGS sequence"/>
</dbReference>
<dbReference type="InParanoid" id="A0A1J7ITJ2"/>
<proteinExistence type="predicted"/>
<evidence type="ECO:0000313" key="2">
    <source>
        <dbReference type="EMBL" id="OIW30629.1"/>
    </source>
</evidence>
<feature type="region of interest" description="Disordered" evidence="1">
    <location>
        <begin position="82"/>
        <end position="102"/>
    </location>
</feature>
<accession>A0A1J7ITJ2</accession>
<reference evidence="2 3" key="1">
    <citation type="submission" date="2016-10" db="EMBL/GenBank/DDBJ databases">
        <title>Draft genome sequence of Coniochaeta ligniaria NRRL30616, a lignocellulolytic fungus for bioabatement of inhibitors in plant biomass hydrolysates.</title>
        <authorList>
            <consortium name="DOE Joint Genome Institute"/>
            <person name="Jimenez D.J."/>
            <person name="Hector R.E."/>
            <person name="Riley R."/>
            <person name="Sun H."/>
            <person name="Grigoriev I.V."/>
            <person name="Van Elsas J.D."/>
            <person name="Nichols N.N."/>
        </authorList>
    </citation>
    <scope>NUCLEOTIDE SEQUENCE [LARGE SCALE GENOMIC DNA]</scope>
    <source>
        <strain evidence="2 3">NRRL 30616</strain>
    </source>
</reference>
<dbReference type="EMBL" id="KV875096">
    <property type="protein sequence ID" value="OIW30629.1"/>
    <property type="molecule type" value="Genomic_DNA"/>
</dbReference>
<organism evidence="2 3">
    <name type="scientific">Coniochaeta ligniaria NRRL 30616</name>
    <dbReference type="NCBI Taxonomy" id="1408157"/>
    <lineage>
        <taxon>Eukaryota</taxon>
        <taxon>Fungi</taxon>
        <taxon>Dikarya</taxon>
        <taxon>Ascomycota</taxon>
        <taxon>Pezizomycotina</taxon>
        <taxon>Sordariomycetes</taxon>
        <taxon>Sordariomycetidae</taxon>
        <taxon>Coniochaetales</taxon>
        <taxon>Coniochaetaceae</taxon>
        <taxon>Coniochaeta</taxon>
    </lineage>
</organism>
<evidence type="ECO:0000313" key="3">
    <source>
        <dbReference type="Proteomes" id="UP000182658"/>
    </source>
</evidence>
<evidence type="ECO:0000256" key="1">
    <source>
        <dbReference type="SAM" id="MobiDB-lite"/>
    </source>
</evidence>
<feature type="compositionally biased region" description="Basic and acidic residues" evidence="1">
    <location>
        <begin position="82"/>
        <end position="94"/>
    </location>
</feature>
<keyword evidence="3" id="KW-1185">Reference proteome</keyword>
<name>A0A1J7ITJ2_9PEZI</name>
<gene>
    <name evidence="2" type="ORF">CONLIGDRAFT_679406</name>
</gene>
<protein>
    <submittedName>
        <fullName evidence="2">Uncharacterized protein</fullName>
    </submittedName>
</protein>